<evidence type="ECO:0000313" key="1">
    <source>
        <dbReference type="EnsemblMetazoa" id="GPAI013497-PA"/>
    </source>
</evidence>
<dbReference type="Proteomes" id="UP000092445">
    <property type="component" value="Unassembled WGS sequence"/>
</dbReference>
<proteinExistence type="predicted"/>
<name>A0A1A9ZG35_GLOPL</name>
<dbReference type="VEuPathDB" id="VectorBase:GPAI013497"/>
<evidence type="ECO:0000313" key="2">
    <source>
        <dbReference type="Proteomes" id="UP000092445"/>
    </source>
</evidence>
<organism evidence="1 2">
    <name type="scientific">Glossina pallidipes</name>
    <name type="common">Tsetse fly</name>
    <dbReference type="NCBI Taxonomy" id="7398"/>
    <lineage>
        <taxon>Eukaryota</taxon>
        <taxon>Metazoa</taxon>
        <taxon>Ecdysozoa</taxon>
        <taxon>Arthropoda</taxon>
        <taxon>Hexapoda</taxon>
        <taxon>Insecta</taxon>
        <taxon>Pterygota</taxon>
        <taxon>Neoptera</taxon>
        <taxon>Endopterygota</taxon>
        <taxon>Diptera</taxon>
        <taxon>Brachycera</taxon>
        <taxon>Muscomorpha</taxon>
        <taxon>Hippoboscoidea</taxon>
        <taxon>Glossinidae</taxon>
        <taxon>Glossina</taxon>
    </lineage>
</organism>
<reference evidence="2" key="1">
    <citation type="submission" date="2014-03" db="EMBL/GenBank/DDBJ databases">
        <authorList>
            <person name="Aksoy S."/>
            <person name="Warren W."/>
            <person name="Wilson R.K."/>
        </authorList>
    </citation>
    <scope>NUCLEOTIDE SEQUENCE [LARGE SCALE GENOMIC DNA]</scope>
    <source>
        <strain evidence="2">IAEA</strain>
    </source>
</reference>
<keyword evidence="2" id="KW-1185">Reference proteome</keyword>
<dbReference type="AlphaFoldDB" id="A0A1A9ZG35"/>
<sequence length="129" mass="14385">MTTNVYTVPTTLRDVRISDLNALNDSSDYLSNLISGINLILFLYTLRNPSELFFLKTLVCVGCVLATLQDESVLILLHHSGHITNKFKMLYLRNQRSYAPGCWSALYSLDCASTPSSLLAIGTYQFAGR</sequence>
<accession>A0A1A9ZG35</accession>
<dbReference type="EnsemblMetazoa" id="GPAI013497-RA">
    <property type="protein sequence ID" value="GPAI013497-PA"/>
    <property type="gene ID" value="GPAI013497"/>
</dbReference>
<reference evidence="1" key="2">
    <citation type="submission" date="2020-05" db="UniProtKB">
        <authorList>
            <consortium name="EnsemblMetazoa"/>
        </authorList>
    </citation>
    <scope>IDENTIFICATION</scope>
    <source>
        <strain evidence="1">IAEA</strain>
    </source>
</reference>
<protein>
    <submittedName>
        <fullName evidence="1">Uncharacterized protein</fullName>
    </submittedName>
</protein>